<dbReference type="GO" id="GO:0004888">
    <property type="term" value="F:transmembrane signaling receptor activity"/>
    <property type="evidence" value="ECO:0007669"/>
    <property type="project" value="InterPro"/>
</dbReference>
<dbReference type="InterPro" id="IPR004090">
    <property type="entry name" value="Chemotax_Me-accpt_rcpt"/>
</dbReference>
<dbReference type="Pfam" id="PF12729">
    <property type="entry name" value="4HB_MCP_1"/>
    <property type="match status" value="1"/>
</dbReference>
<dbReference type="PANTHER" id="PTHR43531">
    <property type="entry name" value="PROTEIN ICFG"/>
    <property type="match status" value="1"/>
</dbReference>
<name>A0A239L714_9BURK</name>
<keyword evidence="5" id="KW-0472">Membrane</keyword>
<accession>A0A239L714</accession>
<evidence type="ECO:0000256" key="1">
    <source>
        <dbReference type="ARBA" id="ARBA00022481"/>
    </source>
</evidence>
<dbReference type="GO" id="GO:0006935">
    <property type="term" value="P:chemotaxis"/>
    <property type="evidence" value="ECO:0007669"/>
    <property type="project" value="InterPro"/>
</dbReference>
<dbReference type="FunFam" id="1.10.287.950:FF:000002">
    <property type="entry name" value="Methyl-accepting chemotaxis protein"/>
    <property type="match status" value="1"/>
</dbReference>
<dbReference type="Gene3D" id="1.10.287.950">
    <property type="entry name" value="Methyl-accepting chemotaxis protein"/>
    <property type="match status" value="1"/>
</dbReference>
<dbReference type="PANTHER" id="PTHR43531:SF14">
    <property type="entry name" value="METHYL-ACCEPTING CHEMOTAXIS PROTEIN I-RELATED"/>
    <property type="match status" value="1"/>
</dbReference>
<evidence type="ECO:0000259" key="6">
    <source>
        <dbReference type="PROSITE" id="PS50111"/>
    </source>
</evidence>
<dbReference type="CDD" id="cd06225">
    <property type="entry name" value="HAMP"/>
    <property type="match status" value="1"/>
</dbReference>
<dbReference type="InterPro" id="IPR003660">
    <property type="entry name" value="HAMP_dom"/>
</dbReference>
<dbReference type="EMBL" id="FZOT01000019">
    <property type="protein sequence ID" value="SNT25314.1"/>
    <property type="molecule type" value="Genomic_DNA"/>
</dbReference>
<feature type="compositionally biased region" description="Basic residues" evidence="4">
    <location>
        <begin position="535"/>
        <end position="549"/>
    </location>
</feature>
<dbReference type="SUPFAM" id="SSF58104">
    <property type="entry name" value="Methyl-accepting chemotaxis protein (MCP) signaling domain"/>
    <property type="match status" value="1"/>
</dbReference>
<dbReference type="CDD" id="cd19411">
    <property type="entry name" value="MCP2201-like_sensor"/>
    <property type="match status" value="1"/>
</dbReference>
<dbReference type="InterPro" id="IPR051310">
    <property type="entry name" value="MCP_chemotaxis"/>
</dbReference>
<evidence type="ECO:0000256" key="3">
    <source>
        <dbReference type="PROSITE-ProRule" id="PRU00284"/>
    </source>
</evidence>
<proteinExistence type="inferred from homology"/>
<dbReference type="Pfam" id="PF00672">
    <property type="entry name" value="HAMP"/>
    <property type="match status" value="1"/>
</dbReference>
<reference evidence="8 9" key="1">
    <citation type="submission" date="2017-06" db="EMBL/GenBank/DDBJ databases">
        <authorList>
            <person name="Kim H.J."/>
            <person name="Triplett B.A."/>
        </authorList>
    </citation>
    <scope>NUCLEOTIDE SEQUENCE [LARGE SCALE GENOMIC DNA]</scope>
    <source>
        <strain evidence="8 9">U15</strain>
    </source>
</reference>
<sequence length="580" mass="62091">MFKNLRISTRLALGFAIVLALSILSTGVGMWQLRQVSEETRQMMEKPLAKERLVADWYRNVFAAIRRTTAIAKSTDESLGVFFKEDTAATAKSSSEIQKAFEAYLVTDQEKDLYKRIGEVREKYQKARDTAIKEKVAGNSAESTRILEQQYLPASKLYESLLMELLQVQRKAIDDNAHAIEQSYKKGFELLGLLVLLVLAFGITFAFLIARSISRPLGEAVAVARKVADGDLRADIAVTSKDETGQLMEALRDMNLSLMRIVAEVRGGTEAITTATAEISSGTMDLSSRTEQQASSLEETASSMEELTSTVKQNADNARQANTLAVSASEVATRGGTVVSQVVQTMGSINDASKKIVDIISVIDGIAFQTNILALNAAVEAARAGEQGRGFAVVAGEVRSLAQRSAAAAKEIKALIDDSVEKVETGSKLVGEAGSTMDEVVSSVRRVTDIMAEIMAASEEQSAGIEQVNHAITQMDQVTQQNAALVEQAAAAADAMREQAGHLTHAVGVFKLDGVQQSVAAAPVPVKAKASSPAVKHKPAPVRASKRPKIASASAGVPVVRTAAVPRPQPAGGQDDWEEF</sequence>
<protein>
    <submittedName>
        <fullName evidence="8">Methyl-accepting chemotaxis protein</fullName>
    </submittedName>
</protein>
<keyword evidence="5" id="KW-0812">Transmembrane</keyword>
<keyword evidence="5" id="KW-1133">Transmembrane helix</keyword>
<dbReference type="Pfam" id="PF00015">
    <property type="entry name" value="MCPsignal"/>
    <property type="match status" value="1"/>
</dbReference>
<comment type="similarity">
    <text evidence="2">Belongs to the methyl-accepting chemotaxis (MCP) protein family.</text>
</comment>
<feature type="transmembrane region" description="Helical" evidence="5">
    <location>
        <begin position="190"/>
        <end position="210"/>
    </location>
</feature>
<dbReference type="AlphaFoldDB" id="A0A239L714"/>
<dbReference type="Gene3D" id="6.10.340.10">
    <property type="match status" value="1"/>
</dbReference>
<evidence type="ECO:0000313" key="9">
    <source>
        <dbReference type="Proteomes" id="UP000198284"/>
    </source>
</evidence>
<dbReference type="SMART" id="SM00304">
    <property type="entry name" value="HAMP"/>
    <property type="match status" value="1"/>
</dbReference>
<keyword evidence="3" id="KW-0807">Transducer</keyword>
<dbReference type="PRINTS" id="PR00260">
    <property type="entry name" value="CHEMTRNSDUCR"/>
</dbReference>
<evidence type="ECO:0000256" key="2">
    <source>
        <dbReference type="ARBA" id="ARBA00029447"/>
    </source>
</evidence>
<feature type="domain" description="HAMP" evidence="7">
    <location>
        <begin position="211"/>
        <end position="263"/>
    </location>
</feature>
<feature type="transmembrane region" description="Helical" evidence="5">
    <location>
        <begin position="12"/>
        <end position="33"/>
    </location>
</feature>
<dbReference type="GO" id="GO:0005886">
    <property type="term" value="C:plasma membrane"/>
    <property type="evidence" value="ECO:0007669"/>
    <property type="project" value="TreeGrafter"/>
</dbReference>
<dbReference type="GO" id="GO:0007165">
    <property type="term" value="P:signal transduction"/>
    <property type="evidence" value="ECO:0007669"/>
    <property type="project" value="UniProtKB-KW"/>
</dbReference>
<dbReference type="PROSITE" id="PS50885">
    <property type="entry name" value="HAMP"/>
    <property type="match status" value="1"/>
</dbReference>
<dbReference type="Proteomes" id="UP000198284">
    <property type="component" value="Unassembled WGS sequence"/>
</dbReference>
<dbReference type="PROSITE" id="PS50111">
    <property type="entry name" value="CHEMOTAXIS_TRANSDUC_2"/>
    <property type="match status" value="1"/>
</dbReference>
<dbReference type="InterPro" id="IPR004089">
    <property type="entry name" value="MCPsignal_dom"/>
</dbReference>
<dbReference type="SMART" id="SM00283">
    <property type="entry name" value="MA"/>
    <property type="match status" value="1"/>
</dbReference>
<dbReference type="CDD" id="cd11386">
    <property type="entry name" value="MCP_signal"/>
    <property type="match status" value="1"/>
</dbReference>
<evidence type="ECO:0000256" key="4">
    <source>
        <dbReference type="SAM" id="MobiDB-lite"/>
    </source>
</evidence>
<evidence type="ECO:0000256" key="5">
    <source>
        <dbReference type="SAM" id="Phobius"/>
    </source>
</evidence>
<feature type="domain" description="Methyl-accepting transducer" evidence="6">
    <location>
        <begin position="268"/>
        <end position="497"/>
    </location>
</feature>
<keyword evidence="9" id="KW-1185">Reference proteome</keyword>
<evidence type="ECO:0000313" key="8">
    <source>
        <dbReference type="EMBL" id="SNT25314.1"/>
    </source>
</evidence>
<organism evidence="8 9">
    <name type="scientific">Noviherbaspirillum humi</name>
    <dbReference type="NCBI Taxonomy" id="1688639"/>
    <lineage>
        <taxon>Bacteria</taxon>
        <taxon>Pseudomonadati</taxon>
        <taxon>Pseudomonadota</taxon>
        <taxon>Betaproteobacteria</taxon>
        <taxon>Burkholderiales</taxon>
        <taxon>Oxalobacteraceae</taxon>
        <taxon>Noviherbaspirillum</taxon>
    </lineage>
</organism>
<keyword evidence="1" id="KW-0488">Methylation</keyword>
<gene>
    <name evidence="8" type="ORF">SAMN06265795_11949</name>
</gene>
<feature type="region of interest" description="Disordered" evidence="4">
    <location>
        <begin position="528"/>
        <end position="556"/>
    </location>
</feature>
<dbReference type="InterPro" id="IPR047347">
    <property type="entry name" value="YvaQ-like_sensor"/>
</dbReference>
<dbReference type="InterPro" id="IPR024478">
    <property type="entry name" value="HlyB_4HB_MCP"/>
</dbReference>
<feature type="region of interest" description="Disordered" evidence="4">
    <location>
        <begin position="561"/>
        <end position="580"/>
    </location>
</feature>
<evidence type="ECO:0000259" key="7">
    <source>
        <dbReference type="PROSITE" id="PS50885"/>
    </source>
</evidence>